<proteinExistence type="predicted"/>
<feature type="region of interest" description="Disordered" evidence="1">
    <location>
        <begin position="1"/>
        <end position="28"/>
    </location>
</feature>
<accession>A0A7S6NXX9</accession>
<protein>
    <submittedName>
        <fullName evidence="2">Uncharacterized protein</fullName>
    </submittedName>
</protein>
<dbReference type="EMBL" id="MK522034">
    <property type="protein sequence ID" value="QOR60207.1"/>
    <property type="molecule type" value="Genomic_DNA"/>
</dbReference>
<feature type="compositionally biased region" description="Basic and acidic residues" evidence="1">
    <location>
        <begin position="1"/>
        <end position="10"/>
    </location>
</feature>
<organism evidence="2">
    <name type="scientific">Bathycoccus sp. RCC716 virus 1</name>
    <dbReference type="NCBI Taxonomy" id="2530038"/>
    <lineage>
        <taxon>Viruses</taxon>
        <taxon>Varidnaviria</taxon>
        <taxon>Bamfordvirae</taxon>
        <taxon>Nucleocytoviricota</taxon>
        <taxon>Megaviricetes</taxon>
        <taxon>Algavirales</taxon>
        <taxon>Phycodnaviridae</taxon>
        <taxon>Prasinovirus</taxon>
    </lineage>
</organism>
<evidence type="ECO:0000313" key="2">
    <source>
        <dbReference type="EMBL" id="QOR60207.1"/>
    </source>
</evidence>
<evidence type="ECO:0000256" key="1">
    <source>
        <dbReference type="SAM" id="MobiDB-lite"/>
    </source>
</evidence>
<name>A0A7S6NXX9_9PHYC</name>
<sequence length="104" mass="11978">MSDQEEKLLEPTEENIENCESETESKVESNIDDEYVFQTGELEDVIYNDEDEDEPYMMDMGELLSSILATEEGDTVCSALVNISRQMEIQNKILIKMLSQMQKN</sequence>
<feature type="compositionally biased region" description="Acidic residues" evidence="1">
    <location>
        <begin position="11"/>
        <end position="22"/>
    </location>
</feature>
<reference evidence="2" key="1">
    <citation type="submission" date="2019-02" db="EMBL/GenBank/DDBJ databases">
        <authorList>
            <person name="Bachy C."/>
            <person name="Yung C.-M."/>
            <person name="Roux S."/>
            <person name="Sullivan M.B."/>
            <person name="Worden A.Z."/>
        </authorList>
    </citation>
    <scope>NUCLEOTIDE SEQUENCE</scope>
    <source>
        <strain evidence="2">BII-V1</strain>
    </source>
</reference>